<accession>A0A150K7G6</accession>
<evidence type="ECO:0000313" key="2">
    <source>
        <dbReference type="Proteomes" id="UP000075288"/>
    </source>
</evidence>
<name>A0A150K7G6_HEYCO</name>
<sequence length="37" mass="4325">MPGLIKRLIKPGKCRFFLAMCSGIRNFWPDFVRLLSL</sequence>
<dbReference type="Proteomes" id="UP000075288">
    <property type="component" value="Unassembled WGS sequence"/>
</dbReference>
<reference evidence="1 2" key="1">
    <citation type="submission" date="2016-01" db="EMBL/GenBank/DDBJ databases">
        <title>Genome Sequences of Twelve Sporeforming Bacillus Species Isolated from Foods.</title>
        <authorList>
            <person name="Berendsen E.M."/>
            <person name="Wells-Bennik M.H."/>
            <person name="Krawcyk A.O."/>
            <person name="De Jong A."/>
            <person name="Holsappel S."/>
            <person name="Eijlander R.T."/>
            <person name="Kuipers O.P."/>
        </authorList>
    </citation>
    <scope>NUCLEOTIDE SEQUENCE [LARGE SCALE GENOMIC DNA]</scope>
    <source>
        <strain evidence="1 2">B4098</strain>
    </source>
</reference>
<gene>
    <name evidence="1" type="ORF">B4098_1087</name>
</gene>
<dbReference type="PATRIC" id="fig|1398.26.peg.1625"/>
<comment type="caution">
    <text evidence="1">The sequence shown here is derived from an EMBL/GenBank/DDBJ whole genome shotgun (WGS) entry which is preliminary data.</text>
</comment>
<proteinExistence type="predicted"/>
<dbReference type="AlphaFoldDB" id="A0A150K7G6"/>
<evidence type="ECO:0000313" key="1">
    <source>
        <dbReference type="EMBL" id="KYC65168.1"/>
    </source>
</evidence>
<protein>
    <submittedName>
        <fullName evidence="1">Uncharacterized protein</fullName>
    </submittedName>
</protein>
<dbReference type="EMBL" id="LQYG01000019">
    <property type="protein sequence ID" value="KYC65168.1"/>
    <property type="molecule type" value="Genomic_DNA"/>
</dbReference>
<organism evidence="1 2">
    <name type="scientific">Heyndrickxia coagulans</name>
    <name type="common">Weizmannia coagulans</name>
    <dbReference type="NCBI Taxonomy" id="1398"/>
    <lineage>
        <taxon>Bacteria</taxon>
        <taxon>Bacillati</taxon>
        <taxon>Bacillota</taxon>
        <taxon>Bacilli</taxon>
        <taxon>Bacillales</taxon>
        <taxon>Bacillaceae</taxon>
        <taxon>Heyndrickxia</taxon>
    </lineage>
</organism>